<dbReference type="RefSeq" id="WP_378140004.1">
    <property type="nucleotide sequence ID" value="NZ_JBHSEF010000009.1"/>
</dbReference>
<keyword evidence="3" id="KW-1185">Reference proteome</keyword>
<feature type="signal peptide" evidence="1">
    <location>
        <begin position="1"/>
        <end position="20"/>
    </location>
</feature>
<accession>A0ABV8USN7</accession>
<dbReference type="EMBL" id="JBHSEF010000009">
    <property type="protein sequence ID" value="MFC4354024.1"/>
    <property type="molecule type" value="Genomic_DNA"/>
</dbReference>
<dbReference type="Pfam" id="PF14039">
    <property type="entry name" value="YusW"/>
    <property type="match status" value="1"/>
</dbReference>
<feature type="chain" id="PRO_5046084980" evidence="1">
    <location>
        <begin position="21"/>
        <end position="154"/>
    </location>
</feature>
<evidence type="ECO:0000256" key="1">
    <source>
        <dbReference type="SAM" id="SignalP"/>
    </source>
</evidence>
<evidence type="ECO:0000313" key="3">
    <source>
        <dbReference type="Proteomes" id="UP001595733"/>
    </source>
</evidence>
<gene>
    <name evidence="2" type="ORF">ACFO0S_02940</name>
</gene>
<keyword evidence="1" id="KW-0732">Signal</keyword>
<dbReference type="InterPro" id="IPR025623">
    <property type="entry name" value="YusW"/>
</dbReference>
<sequence>MNKTTKWTAGLTLTAAMVLAGCNETQDNTVETEPSESSPVENSELVTPNDYGFTKFDLSIDTADENDVIDVDYEAGRSGMEIEYTNKMEDIRLGGDEAGTQLDPILTDLGLTPDMTKEDAINKVAQAFGVMDYTDFELEVEFEDGQEVEWNDKK</sequence>
<dbReference type="Proteomes" id="UP001595733">
    <property type="component" value="Unassembled WGS sequence"/>
</dbReference>
<comment type="caution">
    <text evidence="2">The sequence shown here is derived from an EMBL/GenBank/DDBJ whole genome shotgun (WGS) entry which is preliminary data.</text>
</comment>
<name>A0ABV8USN7_9BACL</name>
<protein>
    <submittedName>
        <fullName evidence="2">YusW family protein</fullName>
    </submittedName>
</protein>
<reference evidence="3" key="1">
    <citation type="journal article" date="2019" name="Int. J. Syst. Evol. Microbiol.">
        <title>The Global Catalogue of Microorganisms (GCM) 10K type strain sequencing project: providing services to taxonomists for standard genome sequencing and annotation.</title>
        <authorList>
            <consortium name="The Broad Institute Genomics Platform"/>
            <consortium name="The Broad Institute Genome Sequencing Center for Infectious Disease"/>
            <person name="Wu L."/>
            <person name="Ma J."/>
        </authorList>
    </citation>
    <scope>NUCLEOTIDE SEQUENCE [LARGE SCALE GENOMIC DNA]</scope>
    <source>
        <strain evidence="3">CCUG 50353</strain>
    </source>
</reference>
<organism evidence="2 3">
    <name type="scientific">Chryseomicrobium palamuruense</name>
    <dbReference type="NCBI Taxonomy" id="682973"/>
    <lineage>
        <taxon>Bacteria</taxon>
        <taxon>Bacillati</taxon>
        <taxon>Bacillota</taxon>
        <taxon>Bacilli</taxon>
        <taxon>Bacillales</taxon>
        <taxon>Caryophanaceae</taxon>
        <taxon>Chryseomicrobium</taxon>
    </lineage>
</organism>
<proteinExistence type="predicted"/>
<dbReference type="PROSITE" id="PS51257">
    <property type="entry name" value="PROKAR_LIPOPROTEIN"/>
    <property type="match status" value="1"/>
</dbReference>
<evidence type="ECO:0000313" key="2">
    <source>
        <dbReference type="EMBL" id="MFC4354024.1"/>
    </source>
</evidence>